<sequence>MMYNDQQHQHQQHQYQQQQQQPFQPLQHFGPLGYPNFYQSQTGISLEHQPQNPREASLGGPQSQPSKQSQQIWQNSYYPPIASHSCDYDC</sequence>
<dbReference type="Proteomes" id="UP000053555">
    <property type="component" value="Unassembled WGS sequence"/>
</dbReference>
<evidence type="ECO:0000256" key="1">
    <source>
        <dbReference type="SAM" id="MobiDB-lite"/>
    </source>
</evidence>
<accession>A0A0B2R0T9</accession>
<reference evidence="2" key="1">
    <citation type="submission" date="2014-07" db="EMBL/GenBank/DDBJ databases">
        <title>Identification of a novel salt tolerance gene in wild soybean by whole-genome sequencing.</title>
        <authorList>
            <person name="Lam H.-M."/>
            <person name="Qi X."/>
            <person name="Li M.-W."/>
            <person name="Liu X."/>
            <person name="Xie M."/>
            <person name="Ni M."/>
            <person name="Xu X."/>
        </authorList>
    </citation>
    <scope>NUCLEOTIDE SEQUENCE [LARGE SCALE GENOMIC DNA]</scope>
    <source>
        <tissue evidence="2">Root</tissue>
    </source>
</reference>
<feature type="region of interest" description="Disordered" evidence="1">
    <location>
        <begin position="1"/>
        <end position="74"/>
    </location>
</feature>
<evidence type="ECO:0000313" key="2">
    <source>
        <dbReference type="EMBL" id="KHN27330.1"/>
    </source>
</evidence>
<name>A0A0B2R0T9_GLYSO</name>
<feature type="compositionally biased region" description="Low complexity" evidence="1">
    <location>
        <begin position="61"/>
        <end position="71"/>
    </location>
</feature>
<dbReference type="PANTHER" id="PTHR46445:SF3">
    <property type="entry name" value="RNA POLYMERASE II DEGRADATION FACTOR-LIKE PROTEIN (DUF1296)-RELATED"/>
    <property type="match status" value="1"/>
</dbReference>
<dbReference type="EMBL" id="KN653373">
    <property type="protein sequence ID" value="KHN27330.1"/>
    <property type="molecule type" value="Genomic_DNA"/>
</dbReference>
<proteinExistence type="predicted"/>
<gene>
    <name evidence="2" type="ORF">glysoja_031938</name>
</gene>
<feature type="compositionally biased region" description="Low complexity" evidence="1">
    <location>
        <begin position="12"/>
        <end position="29"/>
    </location>
</feature>
<dbReference type="AlphaFoldDB" id="A0A0B2R0T9"/>
<feature type="compositionally biased region" description="Polar residues" evidence="1">
    <location>
        <begin position="37"/>
        <end position="54"/>
    </location>
</feature>
<protein>
    <submittedName>
        <fullName evidence="2">Uncharacterized protein</fullName>
    </submittedName>
</protein>
<dbReference type="PANTHER" id="PTHR46445">
    <property type="entry name" value="RNA POLYMERASE II DEGRADATION FACTOR-LIKE PROTEIN (DUF1296)"/>
    <property type="match status" value="1"/>
</dbReference>
<organism evidence="2">
    <name type="scientific">Glycine soja</name>
    <name type="common">Wild soybean</name>
    <dbReference type="NCBI Taxonomy" id="3848"/>
    <lineage>
        <taxon>Eukaryota</taxon>
        <taxon>Viridiplantae</taxon>
        <taxon>Streptophyta</taxon>
        <taxon>Embryophyta</taxon>
        <taxon>Tracheophyta</taxon>
        <taxon>Spermatophyta</taxon>
        <taxon>Magnoliopsida</taxon>
        <taxon>eudicotyledons</taxon>
        <taxon>Gunneridae</taxon>
        <taxon>Pentapetalae</taxon>
        <taxon>rosids</taxon>
        <taxon>fabids</taxon>
        <taxon>Fabales</taxon>
        <taxon>Fabaceae</taxon>
        <taxon>Papilionoideae</taxon>
        <taxon>50 kb inversion clade</taxon>
        <taxon>NPAAA clade</taxon>
        <taxon>indigoferoid/millettioid clade</taxon>
        <taxon>Phaseoleae</taxon>
        <taxon>Glycine</taxon>
        <taxon>Glycine subgen. Soja</taxon>
    </lineage>
</organism>